<dbReference type="Gene3D" id="1.10.472.10">
    <property type="entry name" value="Cyclin-like"/>
    <property type="match status" value="2"/>
</dbReference>
<evidence type="ECO:0000313" key="8">
    <source>
        <dbReference type="Proteomes" id="UP000075885"/>
    </source>
</evidence>
<comment type="similarity">
    <text evidence="4">Belongs to the cyclin family.</text>
</comment>
<feature type="domain" description="Cyclin C-terminal" evidence="6">
    <location>
        <begin position="339"/>
        <end position="450"/>
    </location>
</feature>
<evidence type="ECO:0000256" key="4">
    <source>
        <dbReference type="RuleBase" id="RU000383"/>
    </source>
</evidence>
<dbReference type="VEuPathDB" id="VectorBase:AEPI002290"/>
<dbReference type="Pfam" id="PF02984">
    <property type="entry name" value="Cyclin_C"/>
    <property type="match status" value="1"/>
</dbReference>
<dbReference type="InterPro" id="IPR039361">
    <property type="entry name" value="Cyclin"/>
</dbReference>
<dbReference type="GO" id="GO:0044772">
    <property type="term" value="P:mitotic cell cycle phase transition"/>
    <property type="evidence" value="ECO:0007669"/>
    <property type="project" value="InterPro"/>
</dbReference>
<keyword evidence="8" id="KW-1185">Reference proteome</keyword>
<dbReference type="SUPFAM" id="SSF47954">
    <property type="entry name" value="Cyclin-like"/>
    <property type="match status" value="2"/>
</dbReference>
<keyword evidence="1" id="KW-0132">Cell division</keyword>
<sequence length="496" mass="56099">MATFRIHEDLEKENRVHVPAGGKKNTILASSNAAAVPAGKNVLLHSMGIQQHQQRTTFSVLSNVQSNVANVEKAVKDTKTKHQRGGGTVLPLKPGKVCDENTVELKINVQPKATKKSAATTESFKGFEIYDESKENIKEMCVPQKKDDVAHERRAPLQELKHVELLETPMSVGENYSPMSVDKTTITIGEDGPVPRNDRERFFEVEEYQEDILIYLKEAEKRNRPKAGYMLKQTDITQSMRTILVDWLVEVSEEYKLQGETLALAVSYIDRFLSFMSVVRAKLQLVGTAAMFIAAKYEEIYPPDVSEFVYITDDTYTKTQVLRMEQLILKVLSFDLTVPTSLLFTNTYCVMNDVPDKYLCELSLLEADPYLTYMPSKIAAGALALARRTLDLPMWSKMLENNTGYKLQEMKDIILDLNKTHIEASNLQQQAIQEKYRSKTYQEVSCLAATELTRDSFDKICDILCNSFTATLQHTGTGSEVIKEMVQENQSDLLFV</sequence>
<dbReference type="PANTHER" id="PTHR10177">
    <property type="entry name" value="CYCLINS"/>
    <property type="match status" value="1"/>
</dbReference>
<dbReference type="GO" id="GO:0051301">
    <property type="term" value="P:cell division"/>
    <property type="evidence" value="ECO:0007669"/>
    <property type="project" value="UniProtKB-KW"/>
</dbReference>
<dbReference type="FunFam" id="1.10.472.10:FF:000001">
    <property type="entry name" value="G2/mitotic-specific cyclin"/>
    <property type="match status" value="1"/>
</dbReference>
<feature type="domain" description="Cyclin-like" evidence="5">
    <location>
        <begin position="246"/>
        <end position="330"/>
    </location>
</feature>
<reference evidence="8" key="1">
    <citation type="submission" date="2013-03" db="EMBL/GenBank/DDBJ databases">
        <title>The Genome Sequence of Anopheles epiroticus epiroticus2.</title>
        <authorList>
            <consortium name="The Broad Institute Genomics Platform"/>
            <person name="Neafsey D.E."/>
            <person name="Howell P."/>
            <person name="Walker B."/>
            <person name="Young S.K."/>
            <person name="Zeng Q."/>
            <person name="Gargeya S."/>
            <person name="Fitzgerald M."/>
            <person name="Haas B."/>
            <person name="Abouelleil A."/>
            <person name="Allen A.W."/>
            <person name="Alvarado L."/>
            <person name="Arachchi H.M."/>
            <person name="Berlin A.M."/>
            <person name="Chapman S.B."/>
            <person name="Gainer-Dewar J."/>
            <person name="Goldberg J."/>
            <person name="Griggs A."/>
            <person name="Gujja S."/>
            <person name="Hansen M."/>
            <person name="Howarth C."/>
            <person name="Imamovic A."/>
            <person name="Ireland A."/>
            <person name="Larimer J."/>
            <person name="McCowan C."/>
            <person name="Murphy C."/>
            <person name="Pearson M."/>
            <person name="Poon T.W."/>
            <person name="Priest M."/>
            <person name="Roberts A."/>
            <person name="Saif S."/>
            <person name="Shea T."/>
            <person name="Sisk P."/>
            <person name="Sykes S."/>
            <person name="Wortman J."/>
            <person name="Nusbaum C."/>
            <person name="Birren B."/>
        </authorList>
    </citation>
    <scope>NUCLEOTIDE SEQUENCE [LARGE SCALE GENOMIC DNA]</scope>
    <source>
        <strain evidence="8">Epiroticus2</strain>
    </source>
</reference>
<evidence type="ECO:0000256" key="2">
    <source>
        <dbReference type="ARBA" id="ARBA00023127"/>
    </source>
</evidence>
<dbReference type="InterPro" id="IPR006671">
    <property type="entry name" value="Cyclin_N"/>
</dbReference>
<dbReference type="AlphaFoldDB" id="A0A182P5U9"/>
<evidence type="ECO:0000259" key="6">
    <source>
        <dbReference type="SMART" id="SM01332"/>
    </source>
</evidence>
<dbReference type="InterPro" id="IPR048258">
    <property type="entry name" value="Cyclins_cyclin-box"/>
</dbReference>
<dbReference type="FunFam" id="1.10.472.10:FF:000013">
    <property type="entry name" value="Cyclin A1"/>
    <property type="match status" value="1"/>
</dbReference>
<evidence type="ECO:0000259" key="5">
    <source>
        <dbReference type="SMART" id="SM00385"/>
    </source>
</evidence>
<keyword evidence="2 4" id="KW-0195">Cyclin</keyword>
<dbReference type="InterPro" id="IPR004367">
    <property type="entry name" value="Cyclin_C-dom"/>
</dbReference>
<evidence type="ECO:0000256" key="3">
    <source>
        <dbReference type="ARBA" id="ARBA00023306"/>
    </source>
</evidence>
<accession>A0A182P5U9</accession>
<dbReference type="Proteomes" id="UP000075885">
    <property type="component" value="Unassembled WGS sequence"/>
</dbReference>
<protein>
    <submittedName>
        <fullName evidence="7">Uncharacterized protein</fullName>
    </submittedName>
</protein>
<organism evidence="7 8">
    <name type="scientific">Anopheles epiroticus</name>
    <dbReference type="NCBI Taxonomy" id="199890"/>
    <lineage>
        <taxon>Eukaryota</taxon>
        <taxon>Metazoa</taxon>
        <taxon>Ecdysozoa</taxon>
        <taxon>Arthropoda</taxon>
        <taxon>Hexapoda</taxon>
        <taxon>Insecta</taxon>
        <taxon>Pterygota</taxon>
        <taxon>Neoptera</taxon>
        <taxon>Endopterygota</taxon>
        <taxon>Diptera</taxon>
        <taxon>Nematocera</taxon>
        <taxon>Culicoidea</taxon>
        <taxon>Culicidae</taxon>
        <taxon>Anophelinae</taxon>
        <taxon>Anopheles</taxon>
    </lineage>
</organism>
<dbReference type="Pfam" id="PF00134">
    <property type="entry name" value="Cyclin_N"/>
    <property type="match status" value="1"/>
</dbReference>
<dbReference type="PROSITE" id="PS00292">
    <property type="entry name" value="CYCLINS"/>
    <property type="match status" value="1"/>
</dbReference>
<dbReference type="CDD" id="cd20504">
    <property type="entry name" value="CYCLIN_CCNA_rpt1"/>
    <property type="match status" value="1"/>
</dbReference>
<evidence type="ECO:0000256" key="1">
    <source>
        <dbReference type="ARBA" id="ARBA00022618"/>
    </source>
</evidence>
<dbReference type="EnsemblMetazoa" id="AEPI002290-RA">
    <property type="protein sequence ID" value="AEPI002290-PA"/>
    <property type="gene ID" value="AEPI002290"/>
</dbReference>
<dbReference type="PIRSF" id="PIRSF001771">
    <property type="entry name" value="Cyclin_A_B_D_E"/>
    <property type="match status" value="1"/>
</dbReference>
<evidence type="ECO:0000313" key="7">
    <source>
        <dbReference type="EnsemblMetazoa" id="AEPI002290-PA"/>
    </source>
</evidence>
<dbReference type="InterPro" id="IPR013763">
    <property type="entry name" value="Cyclin-like_dom"/>
</dbReference>
<dbReference type="InterPro" id="IPR036915">
    <property type="entry name" value="Cyclin-like_sf"/>
</dbReference>
<dbReference type="SMART" id="SM00385">
    <property type="entry name" value="CYCLIN"/>
    <property type="match status" value="2"/>
</dbReference>
<reference evidence="7" key="2">
    <citation type="submission" date="2020-05" db="UniProtKB">
        <authorList>
            <consortium name="EnsemblMetazoa"/>
        </authorList>
    </citation>
    <scope>IDENTIFICATION</scope>
    <source>
        <strain evidence="7">Epiroticus2</strain>
    </source>
</reference>
<proteinExistence type="inferred from homology"/>
<dbReference type="GO" id="GO:0005634">
    <property type="term" value="C:nucleus"/>
    <property type="evidence" value="ECO:0007669"/>
    <property type="project" value="UniProtKB-ARBA"/>
</dbReference>
<dbReference type="InterPro" id="IPR046965">
    <property type="entry name" value="Cyclin_A/B-like"/>
</dbReference>
<dbReference type="STRING" id="199890.A0A182P5U9"/>
<dbReference type="SMART" id="SM01332">
    <property type="entry name" value="Cyclin_C"/>
    <property type="match status" value="1"/>
</dbReference>
<dbReference type="GO" id="GO:0016538">
    <property type="term" value="F:cyclin-dependent protein serine/threonine kinase regulator activity"/>
    <property type="evidence" value="ECO:0007669"/>
    <property type="project" value="InterPro"/>
</dbReference>
<keyword evidence="3" id="KW-0131">Cell cycle</keyword>
<name>A0A182P5U9_9DIPT</name>
<feature type="domain" description="Cyclin-like" evidence="5">
    <location>
        <begin position="343"/>
        <end position="419"/>
    </location>
</feature>